<name>A0AAX6BD69_PRIMG</name>
<protein>
    <submittedName>
        <fullName evidence="1">Uncharacterized protein</fullName>
    </submittedName>
</protein>
<sequence length="51" mass="6138">MKTESSFLFTREYKVKIWAEIQLKVWYISHEKEKNENAPCLFNLGCIIMKV</sequence>
<accession>A0AAX6BD69</accession>
<dbReference type="AlphaFoldDB" id="A0AAX6BD69"/>
<gene>
    <name evidence="1" type="ORF">ShirakiTB12_01630</name>
</gene>
<dbReference type="EMBL" id="BSYK01000001">
    <property type="protein sequence ID" value="GMG71695.1"/>
    <property type="molecule type" value="Genomic_DNA"/>
</dbReference>
<proteinExistence type="predicted"/>
<evidence type="ECO:0000313" key="2">
    <source>
        <dbReference type="Proteomes" id="UP001165240"/>
    </source>
</evidence>
<organism evidence="1 2">
    <name type="scientific">Priestia megaterium</name>
    <name type="common">Bacillus megaterium</name>
    <dbReference type="NCBI Taxonomy" id="1404"/>
    <lineage>
        <taxon>Bacteria</taxon>
        <taxon>Bacillati</taxon>
        <taxon>Bacillota</taxon>
        <taxon>Bacilli</taxon>
        <taxon>Bacillales</taxon>
        <taxon>Bacillaceae</taxon>
        <taxon>Priestia</taxon>
    </lineage>
</organism>
<dbReference type="Proteomes" id="UP001165240">
    <property type="component" value="Unassembled WGS sequence"/>
</dbReference>
<evidence type="ECO:0000313" key="1">
    <source>
        <dbReference type="EMBL" id="GMG71695.1"/>
    </source>
</evidence>
<comment type="caution">
    <text evidence="1">The sequence shown here is derived from an EMBL/GenBank/DDBJ whole genome shotgun (WGS) entry which is preliminary data.</text>
</comment>
<reference evidence="1" key="1">
    <citation type="journal article" date="2024" name="Appl Microbiol">
        <title>Effect of kuratsuki Bacillus and Priestia on Taste of Sake.</title>
        <authorList>
            <person name="Kobayashi K."/>
            <person name="Nishida H."/>
        </authorList>
    </citation>
    <scope>NUCLEOTIDE SEQUENCE</scope>
    <source>
        <strain evidence="1">B-12</strain>
    </source>
</reference>